<dbReference type="PANTHER" id="PTHR24292:SF54">
    <property type="entry name" value="CYP9F3-RELATED"/>
    <property type="match status" value="1"/>
</dbReference>
<dbReference type="EMBL" id="JABFTP020000062">
    <property type="protein sequence ID" value="KAL3273881.1"/>
    <property type="molecule type" value="Genomic_DNA"/>
</dbReference>
<keyword evidence="6 13" id="KW-0479">Metal-binding</keyword>
<sequence>MQPIILLFSNISKKKYSRIIFLRTDQDKPTRYIGIYEFVRPILIIKDPHLIKKICIEDFNHFEDHVQTLPDNSDRMWNKGLFNLSGTEWKRMRHILTPSYTSSKMRIMFNSMQNFATKLVDDLRSRNEDIIEFDSSRIFSIYVNNVIASTTFGIDYDPVNEENNEFYFKAAESSDTSGLWLNIKFTLLRAFPSIGIILKGRVFNETMLQFFKAVVGEIISFREKNKIGRHDLMETLIQARKRKTSSENQNNIGEENVKETKKYNSEYEFNGYEPSMDDITAQALFFYIAAFGTSTSICSFICYELVVNPEVQKKLIAEIDEIKSRKHEIAYEDLRTLTYLDMVVSESLRKWPVAFRTDRKCIKSYTIPPEKPNEKPLHLKAGQHCWILLHPIHHNPKYWPNPDTFDPERFSAANKHNITPGSYIPFGTGPRSCIGSRFALQQIKVIIYELLKQFEIVSTSKTIIPCEFAKSSTTIIPGKGFHFGLQRRNSTF</sequence>
<dbReference type="AlphaFoldDB" id="A0ABD2N6N6"/>
<dbReference type="GO" id="GO:0046872">
    <property type="term" value="F:metal ion binding"/>
    <property type="evidence" value="ECO:0007669"/>
    <property type="project" value="UniProtKB-KW"/>
</dbReference>
<gene>
    <name evidence="15" type="ORF">HHI36_015307</name>
</gene>
<evidence type="ECO:0000256" key="14">
    <source>
        <dbReference type="RuleBase" id="RU000461"/>
    </source>
</evidence>
<comment type="similarity">
    <text evidence="4 14">Belongs to the cytochrome P450 family.</text>
</comment>
<dbReference type="SUPFAM" id="SSF48264">
    <property type="entry name" value="Cytochrome P450"/>
    <property type="match status" value="1"/>
</dbReference>
<organism evidence="15 16">
    <name type="scientific">Cryptolaemus montrouzieri</name>
    <dbReference type="NCBI Taxonomy" id="559131"/>
    <lineage>
        <taxon>Eukaryota</taxon>
        <taxon>Metazoa</taxon>
        <taxon>Ecdysozoa</taxon>
        <taxon>Arthropoda</taxon>
        <taxon>Hexapoda</taxon>
        <taxon>Insecta</taxon>
        <taxon>Pterygota</taxon>
        <taxon>Neoptera</taxon>
        <taxon>Endopterygota</taxon>
        <taxon>Coleoptera</taxon>
        <taxon>Polyphaga</taxon>
        <taxon>Cucujiformia</taxon>
        <taxon>Coccinelloidea</taxon>
        <taxon>Coccinellidae</taxon>
        <taxon>Scymninae</taxon>
        <taxon>Scymnini</taxon>
        <taxon>Cryptolaemus</taxon>
    </lineage>
</organism>
<evidence type="ECO:0000256" key="12">
    <source>
        <dbReference type="ARBA" id="ARBA00023136"/>
    </source>
</evidence>
<evidence type="ECO:0000256" key="3">
    <source>
        <dbReference type="ARBA" id="ARBA00004406"/>
    </source>
</evidence>
<evidence type="ECO:0000256" key="5">
    <source>
        <dbReference type="ARBA" id="ARBA00022617"/>
    </source>
</evidence>
<evidence type="ECO:0000256" key="11">
    <source>
        <dbReference type="ARBA" id="ARBA00023033"/>
    </source>
</evidence>
<protein>
    <recommendedName>
        <fullName evidence="17">Cytochrome P450</fullName>
    </recommendedName>
</protein>
<evidence type="ECO:0000256" key="6">
    <source>
        <dbReference type="ARBA" id="ARBA00022723"/>
    </source>
</evidence>
<dbReference type="InterPro" id="IPR036396">
    <property type="entry name" value="Cyt_P450_sf"/>
</dbReference>
<dbReference type="Proteomes" id="UP001516400">
    <property type="component" value="Unassembled WGS sequence"/>
</dbReference>
<keyword evidence="12" id="KW-0472">Membrane</keyword>
<evidence type="ECO:0000256" key="9">
    <source>
        <dbReference type="ARBA" id="ARBA00023002"/>
    </source>
</evidence>
<keyword evidence="10 13" id="KW-0408">Iron</keyword>
<keyword evidence="5 13" id="KW-0349">Heme</keyword>
<keyword evidence="11 14" id="KW-0503">Monooxygenase</keyword>
<evidence type="ECO:0000256" key="1">
    <source>
        <dbReference type="ARBA" id="ARBA00001971"/>
    </source>
</evidence>
<keyword evidence="16" id="KW-1185">Reference proteome</keyword>
<keyword evidence="7" id="KW-0256">Endoplasmic reticulum</keyword>
<keyword evidence="8" id="KW-0492">Microsome</keyword>
<reference evidence="15 16" key="1">
    <citation type="journal article" date="2021" name="BMC Biol.">
        <title>Horizontally acquired antibacterial genes associated with adaptive radiation of ladybird beetles.</title>
        <authorList>
            <person name="Li H.S."/>
            <person name="Tang X.F."/>
            <person name="Huang Y.H."/>
            <person name="Xu Z.Y."/>
            <person name="Chen M.L."/>
            <person name="Du X.Y."/>
            <person name="Qiu B.Y."/>
            <person name="Chen P.T."/>
            <person name="Zhang W."/>
            <person name="Slipinski A."/>
            <person name="Escalona H.E."/>
            <person name="Waterhouse R.M."/>
            <person name="Zwick A."/>
            <person name="Pang H."/>
        </authorList>
    </citation>
    <scope>NUCLEOTIDE SEQUENCE [LARGE SCALE GENOMIC DNA]</scope>
    <source>
        <strain evidence="15">SYSU2018</strain>
    </source>
</reference>
<evidence type="ECO:0000256" key="8">
    <source>
        <dbReference type="ARBA" id="ARBA00022848"/>
    </source>
</evidence>
<evidence type="ECO:0000313" key="15">
    <source>
        <dbReference type="EMBL" id="KAL3273881.1"/>
    </source>
</evidence>
<evidence type="ECO:0008006" key="17">
    <source>
        <dbReference type="Google" id="ProtNLM"/>
    </source>
</evidence>
<evidence type="ECO:0000256" key="7">
    <source>
        <dbReference type="ARBA" id="ARBA00022824"/>
    </source>
</evidence>
<dbReference type="InterPro" id="IPR017972">
    <property type="entry name" value="Cyt_P450_CS"/>
</dbReference>
<dbReference type="PROSITE" id="PS00086">
    <property type="entry name" value="CYTOCHROME_P450"/>
    <property type="match status" value="1"/>
</dbReference>
<dbReference type="GO" id="GO:0004497">
    <property type="term" value="F:monooxygenase activity"/>
    <property type="evidence" value="ECO:0007669"/>
    <property type="project" value="UniProtKB-KW"/>
</dbReference>
<accession>A0ABD2N6N6</accession>
<evidence type="ECO:0000256" key="13">
    <source>
        <dbReference type="PIRSR" id="PIRSR602401-1"/>
    </source>
</evidence>
<comment type="caution">
    <text evidence="15">The sequence shown here is derived from an EMBL/GenBank/DDBJ whole genome shotgun (WGS) entry which is preliminary data.</text>
</comment>
<evidence type="ECO:0000256" key="2">
    <source>
        <dbReference type="ARBA" id="ARBA00004174"/>
    </source>
</evidence>
<dbReference type="Pfam" id="PF00067">
    <property type="entry name" value="p450"/>
    <property type="match status" value="1"/>
</dbReference>
<dbReference type="PRINTS" id="PR00463">
    <property type="entry name" value="EP450I"/>
</dbReference>
<dbReference type="FunFam" id="1.10.630.10:FF:000042">
    <property type="entry name" value="Cytochrome P450"/>
    <property type="match status" value="1"/>
</dbReference>
<dbReference type="Gene3D" id="1.10.630.10">
    <property type="entry name" value="Cytochrome P450"/>
    <property type="match status" value="1"/>
</dbReference>
<evidence type="ECO:0000256" key="10">
    <source>
        <dbReference type="ARBA" id="ARBA00023004"/>
    </source>
</evidence>
<dbReference type="CDD" id="cd11056">
    <property type="entry name" value="CYP6-like"/>
    <property type="match status" value="1"/>
</dbReference>
<proteinExistence type="inferred from homology"/>
<name>A0ABD2N6N6_9CUCU</name>
<dbReference type="InterPro" id="IPR001128">
    <property type="entry name" value="Cyt_P450"/>
</dbReference>
<dbReference type="InterPro" id="IPR002401">
    <property type="entry name" value="Cyt_P450_E_grp-I"/>
</dbReference>
<comment type="subcellular location">
    <subcellularLocation>
        <location evidence="3">Endoplasmic reticulum membrane</location>
        <topology evidence="3">Peripheral membrane protein</topology>
    </subcellularLocation>
    <subcellularLocation>
        <location evidence="2">Microsome membrane</location>
        <topology evidence="2">Peripheral membrane protein</topology>
    </subcellularLocation>
</comment>
<keyword evidence="9 14" id="KW-0560">Oxidoreductase</keyword>
<comment type="cofactor">
    <cofactor evidence="1 13">
        <name>heme</name>
        <dbReference type="ChEBI" id="CHEBI:30413"/>
    </cofactor>
</comment>
<dbReference type="InterPro" id="IPR050476">
    <property type="entry name" value="Insect_CytP450_Detox"/>
</dbReference>
<evidence type="ECO:0000313" key="16">
    <source>
        <dbReference type="Proteomes" id="UP001516400"/>
    </source>
</evidence>
<dbReference type="PRINTS" id="PR00385">
    <property type="entry name" value="P450"/>
</dbReference>
<evidence type="ECO:0000256" key="4">
    <source>
        <dbReference type="ARBA" id="ARBA00010617"/>
    </source>
</evidence>
<dbReference type="PANTHER" id="PTHR24292">
    <property type="entry name" value="CYTOCHROME P450"/>
    <property type="match status" value="1"/>
</dbReference>
<dbReference type="GO" id="GO:0005789">
    <property type="term" value="C:endoplasmic reticulum membrane"/>
    <property type="evidence" value="ECO:0007669"/>
    <property type="project" value="UniProtKB-SubCell"/>
</dbReference>
<feature type="binding site" description="axial binding residue" evidence="13">
    <location>
        <position position="433"/>
    </location>
    <ligand>
        <name>heme</name>
        <dbReference type="ChEBI" id="CHEBI:30413"/>
    </ligand>
    <ligandPart>
        <name>Fe</name>
        <dbReference type="ChEBI" id="CHEBI:18248"/>
    </ligandPart>
</feature>